<proteinExistence type="predicted"/>
<dbReference type="InterPro" id="IPR000700">
    <property type="entry name" value="PAS-assoc_C"/>
</dbReference>
<dbReference type="PANTHER" id="PTHR45339">
    <property type="entry name" value="HYBRID SIGNAL TRANSDUCTION HISTIDINE KINASE J"/>
    <property type="match status" value="1"/>
</dbReference>
<dbReference type="FunFam" id="3.30.565.10:FF:000010">
    <property type="entry name" value="Sensor histidine kinase RcsC"/>
    <property type="match status" value="1"/>
</dbReference>
<dbReference type="PROSITE" id="PS50110">
    <property type="entry name" value="RESPONSE_REGULATORY"/>
    <property type="match status" value="2"/>
</dbReference>
<dbReference type="InterPro" id="IPR005467">
    <property type="entry name" value="His_kinase_dom"/>
</dbReference>
<feature type="chain" id="PRO_5040867588" description="histidine kinase" evidence="15">
    <location>
        <begin position="32"/>
        <end position="1178"/>
    </location>
</feature>
<dbReference type="PRINTS" id="PR00344">
    <property type="entry name" value="BCTRLSENSOR"/>
</dbReference>
<dbReference type="Pfam" id="PF07696">
    <property type="entry name" value="7TMR-DISMED2"/>
    <property type="match status" value="1"/>
</dbReference>
<keyword evidence="11 14" id="KW-0472">Membrane</keyword>
<dbReference type="NCBIfam" id="TIGR00229">
    <property type="entry name" value="sensory_box"/>
    <property type="match status" value="1"/>
</dbReference>
<keyword evidence="10" id="KW-0902">Two-component regulatory system</keyword>
<dbReference type="RefSeq" id="WP_160898164.1">
    <property type="nucleotide sequence ID" value="NZ_WMEX01000002.1"/>
</dbReference>
<comment type="subcellular location">
    <subcellularLocation>
        <location evidence="2">Cell membrane</location>
        <topology evidence="2">Multi-pass membrane protein</topology>
    </subcellularLocation>
</comment>
<keyword evidence="6 14" id="KW-0812">Transmembrane</keyword>
<dbReference type="SMART" id="SM00387">
    <property type="entry name" value="HATPase_c"/>
    <property type="match status" value="1"/>
</dbReference>
<feature type="domain" description="Response regulatory" evidence="17">
    <location>
        <begin position="957"/>
        <end position="1070"/>
    </location>
</feature>
<evidence type="ECO:0000256" key="2">
    <source>
        <dbReference type="ARBA" id="ARBA00004651"/>
    </source>
</evidence>
<evidence type="ECO:0000313" key="21">
    <source>
        <dbReference type="EMBL" id="MYL25866.1"/>
    </source>
</evidence>
<feature type="transmembrane region" description="Helical" evidence="14">
    <location>
        <begin position="301"/>
        <end position="321"/>
    </location>
</feature>
<dbReference type="SMART" id="SM00448">
    <property type="entry name" value="REC"/>
    <property type="match status" value="2"/>
</dbReference>
<evidence type="ECO:0000256" key="4">
    <source>
        <dbReference type="ARBA" id="ARBA00022475"/>
    </source>
</evidence>
<dbReference type="Pfam" id="PF02518">
    <property type="entry name" value="HATPase_c"/>
    <property type="match status" value="1"/>
</dbReference>
<dbReference type="InterPro" id="IPR036890">
    <property type="entry name" value="HATPase_C_sf"/>
</dbReference>
<dbReference type="OrthoDB" id="9809567at2"/>
<dbReference type="SUPFAM" id="SSF55874">
    <property type="entry name" value="ATPase domain of HSP90 chaperone/DNA topoisomerase II/histidine kinase"/>
    <property type="match status" value="1"/>
</dbReference>
<dbReference type="AlphaFoldDB" id="A0A9X4Y9V2"/>
<evidence type="ECO:0000256" key="12">
    <source>
        <dbReference type="PROSITE-ProRule" id="PRU00110"/>
    </source>
</evidence>
<dbReference type="Proteomes" id="UP000460751">
    <property type="component" value="Unassembled WGS sequence"/>
</dbReference>
<feature type="modified residue" description="4-aspartylphosphate" evidence="13">
    <location>
        <position position="1006"/>
    </location>
</feature>
<dbReference type="CDD" id="cd17546">
    <property type="entry name" value="REC_hyHK_CKI1_RcsC-like"/>
    <property type="match status" value="2"/>
</dbReference>
<dbReference type="InterPro" id="IPR035965">
    <property type="entry name" value="PAS-like_dom_sf"/>
</dbReference>
<feature type="domain" description="HPt" evidence="20">
    <location>
        <begin position="1084"/>
        <end position="1178"/>
    </location>
</feature>
<dbReference type="Gene3D" id="3.30.565.10">
    <property type="entry name" value="Histidine kinase-like ATPase, C-terminal domain"/>
    <property type="match status" value="1"/>
</dbReference>
<reference evidence="21 22" key="1">
    <citation type="submission" date="2019-11" db="EMBL/GenBank/DDBJ databases">
        <title>Genome sequences of 17 halophilic strains isolated from different environments.</title>
        <authorList>
            <person name="Furrow R.E."/>
        </authorList>
    </citation>
    <scope>NUCLEOTIDE SEQUENCE [LARGE SCALE GENOMIC DNA]</scope>
    <source>
        <strain evidence="21 22">22507_15_FS</strain>
    </source>
</reference>
<accession>A0A9X4Y9V2</accession>
<evidence type="ECO:0000256" key="9">
    <source>
        <dbReference type="ARBA" id="ARBA00022989"/>
    </source>
</evidence>
<dbReference type="InterPro" id="IPR003661">
    <property type="entry name" value="HisK_dim/P_dom"/>
</dbReference>
<evidence type="ECO:0000313" key="22">
    <source>
        <dbReference type="Proteomes" id="UP000460751"/>
    </source>
</evidence>
<dbReference type="Gene3D" id="1.20.120.160">
    <property type="entry name" value="HPT domain"/>
    <property type="match status" value="1"/>
</dbReference>
<dbReference type="SMART" id="SM00388">
    <property type="entry name" value="HisKA"/>
    <property type="match status" value="1"/>
</dbReference>
<dbReference type="InterPro" id="IPR013767">
    <property type="entry name" value="PAS_fold"/>
</dbReference>
<feature type="signal peptide" evidence="15">
    <location>
        <begin position="1"/>
        <end position="31"/>
    </location>
</feature>
<dbReference type="SUPFAM" id="SSF52172">
    <property type="entry name" value="CheY-like"/>
    <property type="match status" value="2"/>
</dbReference>
<dbReference type="CDD" id="cd00082">
    <property type="entry name" value="HisKA"/>
    <property type="match status" value="1"/>
</dbReference>
<dbReference type="SUPFAM" id="SSF55785">
    <property type="entry name" value="PYP-like sensor domain (PAS domain)"/>
    <property type="match status" value="1"/>
</dbReference>
<dbReference type="PROSITE" id="PS50112">
    <property type="entry name" value="PAS"/>
    <property type="match status" value="1"/>
</dbReference>
<evidence type="ECO:0000259" key="17">
    <source>
        <dbReference type="PROSITE" id="PS50110"/>
    </source>
</evidence>
<dbReference type="InterPro" id="IPR003594">
    <property type="entry name" value="HATPase_dom"/>
</dbReference>
<comment type="catalytic activity">
    <reaction evidence="1">
        <text>ATP + protein L-histidine = ADP + protein N-phospho-L-histidine.</text>
        <dbReference type="EC" id="2.7.13.3"/>
    </reaction>
</comment>
<dbReference type="SUPFAM" id="SSF47384">
    <property type="entry name" value="Homodimeric domain of signal transducing histidine kinase"/>
    <property type="match status" value="1"/>
</dbReference>
<dbReference type="GO" id="GO:0006355">
    <property type="term" value="P:regulation of DNA-templated transcription"/>
    <property type="evidence" value="ECO:0007669"/>
    <property type="project" value="InterPro"/>
</dbReference>
<dbReference type="InterPro" id="IPR004358">
    <property type="entry name" value="Sig_transdc_His_kin-like_C"/>
</dbReference>
<protein>
    <recommendedName>
        <fullName evidence="3">histidine kinase</fullName>
        <ecNumber evidence="3">2.7.13.3</ecNumber>
    </recommendedName>
</protein>
<feature type="modified residue" description="Phosphohistidine" evidence="12">
    <location>
        <position position="1123"/>
    </location>
</feature>
<feature type="domain" description="PAC" evidence="19">
    <location>
        <begin position="500"/>
        <end position="552"/>
    </location>
</feature>
<evidence type="ECO:0000256" key="8">
    <source>
        <dbReference type="ARBA" id="ARBA00022840"/>
    </source>
</evidence>
<evidence type="ECO:0000259" key="18">
    <source>
        <dbReference type="PROSITE" id="PS50112"/>
    </source>
</evidence>
<dbReference type="Pfam" id="PF01627">
    <property type="entry name" value="Hpt"/>
    <property type="match status" value="1"/>
</dbReference>
<keyword evidence="7" id="KW-0547">Nucleotide-binding</keyword>
<dbReference type="InterPro" id="IPR008207">
    <property type="entry name" value="Sig_transdc_His_kin_Hpt_dom"/>
</dbReference>
<evidence type="ECO:0000256" key="15">
    <source>
        <dbReference type="SAM" id="SignalP"/>
    </source>
</evidence>
<dbReference type="PROSITE" id="PS50109">
    <property type="entry name" value="HIS_KIN"/>
    <property type="match status" value="1"/>
</dbReference>
<dbReference type="Pfam" id="PF07695">
    <property type="entry name" value="7TMR-DISM_7TM"/>
    <property type="match status" value="1"/>
</dbReference>
<dbReference type="GO" id="GO:0000155">
    <property type="term" value="F:phosphorelay sensor kinase activity"/>
    <property type="evidence" value="ECO:0007669"/>
    <property type="project" value="InterPro"/>
</dbReference>
<dbReference type="GO" id="GO:0005886">
    <property type="term" value="C:plasma membrane"/>
    <property type="evidence" value="ECO:0007669"/>
    <property type="project" value="UniProtKB-SubCell"/>
</dbReference>
<dbReference type="SMART" id="SM00073">
    <property type="entry name" value="HPT"/>
    <property type="match status" value="1"/>
</dbReference>
<evidence type="ECO:0000259" key="20">
    <source>
        <dbReference type="PROSITE" id="PS50894"/>
    </source>
</evidence>
<sequence length="1178" mass="132661">MNARLPAHPRYAWLLLALAVLCPVVVSGASAQEAGSCLAGPVEIRDGEEHHNIGSCFRYLQDEAHEYSLEDVIAGNTPEFNEHTVGVLNYGYTESVFWIKRDLVYRNGSHPVADWVVELVLPLVDQADLYLVNEQDEVVTRQQHRYSDEWSEREFAVPNPSFRLNLAPGERYTLLLRVETRNTMRLPLNLWELDSYLGKVAVDEWIQGLFMGALFALLAYNFFVTLVVREPGYIYYTTYILFAMLFVMTEQVHGMQVFGGLQSWLHKEYLHIYIQLSWIFGTMMARELLDTRNRAAHLDQVLKLCLYAAITTLVISLFHDYHVAMEWTVVGSVGLAVVIIALSYWAWRNELPSAGIYFVSWLCTLVGVGFYGTAVMGYYPLNSFTSHAPQIGFVAQNILLSLAFANRIKIVQREALEWNQQAVANLHRYRALFENAMEGIFQMSTSCRFLDANPSMARILGYSTVESLINGVPDALRACFSQSSVRHWVIRQLEKEGEVHGVEGTFETCQGEERWANISIRTIYTEDGEPSHLEGTFVDVTERRQRHEVEKERENERLEKEIARNSAAAKSQFLANMSHEIRTPLAAIIGYGETLMEPDLSESEKRGSAETVVRSGRHLLDLINDILDHSKIDANKLEVERLNVNLPELLDEVRAFFTPRAREKGLEFFIQCEYPLPEIIRTDPTRFRQILINLCGNALKFTDKGSIHIAIRCDREQEKLHARVVDTGIGMKPEQMERLFDPFAQGAAATARQYGGTGLGLSISRHLAELLGGDIRVDSVYGEGSEFEVTIDSGPLDGVHMIRDASEMTQRRRQLPMLHAPHLSGRILVAEDNEVNRKLVDLLITRTGAEVAHVGNGAEALERASSEAWDLILMDIQMPVMNGRDATRAIREAGINTPVVALTANVMAEDLQDYQEAGCDDYLAKPIDKRRFYETLARYLRVRSEARTEVVQQYQGTVLVAEDNEDNRRLVERLLARFGVTVLSVDTGSAAVSTAMSETVHLVLMDSHMPEMDGPEATRMLRQTGFRRPIIAFTAGDESEVDDLQKAGCDGVLHKPIDSGQLRVLLQKHLGGGESAEAESESGTDPDIQHLVDQFLDGLPERLDTMEQAIRDEHWMDLQRQVHQIKGTAGAMGYPLITEKAAEVERALKNQDVTHAVNLYPELAGLIRQALEGRDSQQ</sequence>
<evidence type="ECO:0000256" key="5">
    <source>
        <dbReference type="ARBA" id="ARBA00022553"/>
    </source>
</evidence>
<dbReference type="Pfam" id="PF00512">
    <property type="entry name" value="HisKA"/>
    <property type="match status" value="1"/>
</dbReference>
<keyword evidence="4" id="KW-1003">Cell membrane</keyword>
<keyword evidence="5 13" id="KW-0597">Phosphoprotein</keyword>
<name>A0A9X4Y9V2_9GAMM</name>
<feature type="transmembrane region" description="Helical" evidence="14">
    <location>
        <begin position="205"/>
        <end position="226"/>
    </location>
</feature>
<dbReference type="PANTHER" id="PTHR45339:SF1">
    <property type="entry name" value="HYBRID SIGNAL TRANSDUCTION HISTIDINE KINASE J"/>
    <property type="match status" value="1"/>
</dbReference>
<keyword evidence="8" id="KW-0067">ATP-binding</keyword>
<evidence type="ECO:0000256" key="13">
    <source>
        <dbReference type="PROSITE-ProRule" id="PRU00169"/>
    </source>
</evidence>
<evidence type="ECO:0000256" key="11">
    <source>
        <dbReference type="ARBA" id="ARBA00023136"/>
    </source>
</evidence>
<organism evidence="21 22">
    <name type="scientific">Vreelandella halophila</name>
    <dbReference type="NCBI Taxonomy" id="86177"/>
    <lineage>
        <taxon>Bacteria</taxon>
        <taxon>Pseudomonadati</taxon>
        <taxon>Pseudomonadota</taxon>
        <taxon>Gammaproteobacteria</taxon>
        <taxon>Oceanospirillales</taxon>
        <taxon>Halomonadaceae</taxon>
        <taxon>Vreelandella</taxon>
    </lineage>
</organism>
<feature type="domain" description="PAS" evidence="18">
    <location>
        <begin position="425"/>
        <end position="466"/>
    </location>
</feature>
<dbReference type="EMBL" id="WMEX01000002">
    <property type="protein sequence ID" value="MYL25866.1"/>
    <property type="molecule type" value="Genomic_DNA"/>
</dbReference>
<feature type="transmembrane region" description="Helical" evidence="14">
    <location>
        <begin position="354"/>
        <end position="379"/>
    </location>
</feature>
<feature type="modified residue" description="4-aspartylphosphate" evidence="13">
    <location>
        <position position="875"/>
    </location>
</feature>
<dbReference type="Gene3D" id="1.10.287.130">
    <property type="match status" value="1"/>
</dbReference>
<dbReference type="InterPro" id="IPR011622">
    <property type="entry name" value="7TMR_DISM_rcpt_extracell_dom2"/>
</dbReference>
<dbReference type="InterPro" id="IPR011623">
    <property type="entry name" value="7TMR_DISM_rcpt_extracell_dom1"/>
</dbReference>
<evidence type="ECO:0000256" key="10">
    <source>
        <dbReference type="ARBA" id="ARBA00023012"/>
    </source>
</evidence>
<feature type="transmembrane region" description="Helical" evidence="14">
    <location>
        <begin position="269"/>
        <end position="289"/>
    </location>
</feature>
<dbReference type="EC" id="2.7.13.3" evidence="3"/>
<dbReference type="PROSITE" id="PS50894">
    <property type="entry name" value="HPT"/>
    <property type="match status" value="1"/>
</dbReference>
<dbReference type="InterPro" id="IPR036097">
    <property type="entry name" value="HisK_dim/P_sf"/>
</dbReference>
<keyword evidence="9 14" id="KW-1133">Transmembrane helix</keyword>
<dbReference type="SMART" id="SM00091">
    <property type="entry name" value="PAS"/>
    <property type="match status" value="1"/>
</dbReference>
<feature type="domain" description="Response regulatory" evidence="17">
    <location>
        <begin position="826"/>
        <end position="940"/>
    </location>
</feature>
<comment type="caution">
    <text evidence="21">The sequence shown here is derived from an EMBL/GenBank/DDBJ whole genome shotgun (WGS) entry which is preliminary data.</text>
</comment>
<keyword evidence="15" id="KW-0732">Signal</keyword>
<dbReference type="Pfam" id="PF00072">
    <property type="entry name" value="Response_reg"/>
    <property type="match status" value="2"/>
</dbReference>
<dbReference type="InterPro" id="IPR036641">
    <property type="entry name" value="HPT_dom_sf"/>
</dbReference>
<feature type="transmembrane region" description="Helical" evidence="14">
    <location>
        <begin position="327"/>
        <end position="347"/>
    </location>
</feature>
<evidence type="ECO:0000256" key="14">
    <source>
        <dbReference type="SAM" id="Phobius"/>
    </source>
</evidence>
<dbReference type="CDD" id="cd00130">
    <property type="entry name" value="PAS"/>
    <property type="match status" value="1"/>
</dbReference>
<evidence type="ECO:0000256" key="1">
    <source>
        <dbReference type="ARBA" id="ARBA00000085"/>
    </source>
</evidence>
<evidence type="ECO:0000256" key="6">
    <source>
        <dbReference type="ARBA" id="ARBA00022692"/>
    </source>
</evidence>
<dbReference type="PROSITE" id="PS50113">
    <property type="entry name" value="PAC"/>
    <property type="match status" value="1"/>
</dbReference>
<dbReference type="GO" id="GO:0005524">
    <property type="term" value="F:ATP binding"/>
    <property type="evidence" value="ECO:0007669"/>
    <property type="project" value="UniProtKB-KW"/>
</dbReference>
<evidence type="ECO:0000256" key="3">
    <source>
        <dbReference type="ARBA" id="ARBA00012438"/>
    </source>
</evidence>
<dbReference type="InterPro" id="IPR001789">
    <property type="entry name" value="Sig_transdc_resp-reg_receiver"/>
</dbReference>
<dbReference type="Gene3D" id="3.40.50.2300">
    <property type="match status" value="2"/>
</dbReference>
<dbReference type="Gene3D" id="2.60.40.2380">
    <property type="match status" value="1"/>
</dbReference>
<dbReference type="Pfam" id="PF00989">
    <property type="entry name" value="PAS"/>
    <property type="match status" value="1"/>
</dbReference>
<evidence type="ECO:0000259" key="16">
    <source>
        <dbReference type="PROSITE" id="PS50109"/>
    </source>
</evidence>
<dbReference type="InterPro" id="IPR000014">
    <property type="entry name" value="PAS"/>
</dbReference>
<dbReference type="SUPFAM" id="SSF47226">
    <property type="entry name" value="Histidine-containing phosphotransfer domain, HPT domain"/>
    <property type="match status" value="1"/>
</dbReference>
<dbReference type="Gene3D" id="3.30.450.20">
    <property type="entry name" value="PAS domain"/>
    <property type="match status" value="1"/>
</dbReference>
<evidence type="ECO:0000259" key="19">
    <source>
        <dbReference type="PROSITE" id="PS50113"/>
    </source>
</evidence>
<feature type="transmembrane region" description="Helical" evidence="14">
    <location>
        <begin position="233"/>
        <end position="249"/>
    </location>
</feature>
<feature type="domain" description="Histidine kinase" evidence="16">
    <location>
        <begin position="576"/>
        <end position="795"/>
    </location>
</feature>
<dbReference type="CDD" id="cd00088">
    <property type="entry name" value="HPT"/>
    <property type="match status" value="1"/>
</dbReference>
<keyword evidence="22" id="KW-1185">Reference proteome</keyword>
<dbReference type="InterPro" id="IPR011006">
    <property type="entry name" value="CheY-like_superfamily"/>
</dbReference>
<evidence type="ECO:0000256" key="7">
    <source>
        <dbReference type="ARBA" id="ARBA00022741"/>
    </source>
</evidence>
<dbReference type="CDD" id="cd16922">
    <property type="entry name" value="HATPase_EvgS-ArcB-TorS-like"/>
    <property type="match status" value="1"/>
</dbReference>
<gene>
    <name evidence="21" type="ORF">GLW01_03575</name>
</gene>